<gene>
    <name evidence="1" type="ORF">FPK29_04875</name>
</gene>
<evidence type="ECO:0000313" key="1">
    <source>
        <dbReference type="EMBL" id="TSJ85697.1"/>
    </source>
</evidence>
<dbReference type="EMBL" id="VMHJ01000002">
    <property type="protein sequence ID" value="TSJ85697.1"/>
    <property type="molecule type" value="Genomic_DNA"/>
</dbReference>
<accession>A0A556RA02</accession>
<comment type="caution">
    <text evidence="1">The sequence shown here is derived from an EMBL/GenBank/DDBJ whole genome shotgun (WGS) entry which is preliminary data.</text>
</comment>
<sequence length="172" mass="18755">MSRKVFDFEDTQLRRDQLVSILAYAKAFQDRAKQLEKAVREALDNDVEPGEELNAVAGDGTVFATITKTKGGSSTGYAVKDPQAYALWLSTHRRKAATVSVPMPSDAAMTAQYIEDLLGETGGELPPGVEARRSAPATLRVSQDRKAVAGLWQSPDAHRYAQMMIEGVRDGQ</sequence>
<dbReference type="AlphaFoldDB" id="A0A556RA02"/>
<proteinExistence type="predicted"/>
<protein>
    <submittedName>
        <fullName evidence="1">Uncharacterized protein</fullName>
    </submittedName>
</protein>
<reference evidence="1 2" key="1">
    <citation type="submission" date="2019-07" db="EMBL/GenBank/DDBJ databases">
        <title>Bifidobacterium asteroides genomes.</title>
        <authorList>
            <person name="Zheng H."/>
        </authorList>
    </citation>
    <scope>NUCLEOTIDE SEQUENCE [LARGE SCALE GENOMIC DNA]</scope>
    <source>
        <strain evidence="1 2">W8111</strain>
    </source>
</reference>
<organism evidence="1 2">
    <name type="scientific">Bifidobacterium asteroides</name>
    <dbReference type="NCBI Taxonomy" id="1684"/>
    <lineage>
        <taxon>Bacteria</taxon>
        <taxon>Bacillati</taxon>
        <taxon>Actinomycetota</taxon>
        <taxon>Actinomycetes</taxon>
        <taxon>Bifidobacteriales</taxon>
        <taxon>Bifidobacteriaceae</taxon>
        <taxon>Bifidobacterium</taxon>
    </lineage>
</organism>
<evidence type="ECO:0000313" key="2">
    <source>
        <dbReference type="Proteomes" id="UP000317536"/>
    </source>
</evidence>
<dbReference type="Proteomes" id="UP000317536">
    <property type="component" value="Unassembled WGS sequence"/>
</dbReference>
<name>A0A556RA02_9BIFI</name>